<sequence>MNVENLIADLNEIENELKDENKGEEEEFVPFNLDECEEFKGKALYDENLSYYSMFNIKKEYKKMAIKAEKIQVNVINNLIFFFKLNKVKSNPEMVVTIKDCLNFSFQNNNDETIKKSSEEKSLFAYKQHLLKNKYFFLKILRRIKNRSIYPDIKQIIKDVTRDVFSFNGNIYNGSIGFEGILLLLYKLLNKNFKCPLRNFLLSFFLLSIMSRTNNSVDILYILEYFYKNNNFSHIIPNSSFLSPCEVTVYNNIIILKSNIKYFINITEDYTNLSYNCYNIIYIDEELIADNFYLDIYKELLKQDRYHYLFGSGSLFEGNYQYGNNHFVNLNFFDVDSVCRSLKRSDSTSIYNNLNVQKQEGGESVEEKIQQDKDEKELKKDRCYNANSIYVQEENSSTNKKKMNRSEKKISVSSSILEDIEVSSNSTYDYNDNEIDIKKINEQNSVYQHNSNDINKSIKNFFYQYLIIELTE</sequence>
<proteinExistence type="predicted"/>
<dbReference type="Proteomes" id="UP000219799">
    <property type="component" value="Chromosome 7"/>
</dbReference>
<gene>
    <name evidence="1" type="primary">PmlGA01_070019800</name>
    <name evidence="1" type="ORF">PMLGA01_070019800</name>
</gene>
<name>A0A1C3KBQ1_PLAMA</name>
<evidence type="ECO:0000313" key="2">
    <source>
        <dbReference type="Proteomes" id="UP000219799"/>
    </source>
</evidence>
<evidence type="ECO:0000313" key="1">
    <source>
        <dbReference type="EMBL" id="SBT70951.1"/>
    </source>
</evidence>
<organism evidence="1 2">
    <name type="scientific">Plasmodium malariae</name>
    <dbReference type="NCBI Taxonomy" id="5858"/>
    <lineage>
        <taxon>Eukaryota</taxon>
        <taxon>Sar</taxon>
        <taxon>Alveolata</taxon>
        <taxon>Apicomplexa</taxon>
        <taxon>Aconoidasida</taxon>
        <taxon>Haemosporida</taxon>
        <taxon>Plasmodiidae</taxon>
        <taxon>Plasmodium</taxon>
        <taxon>Plasmodium (Plasmodium)</taxon>
    </lineage>
</organism>
<accession>A0A1C3KBQ1</accession>
<reference evidence="1 2" key="1">
    <citation type="submission" date="2016-06" db="EMBL/GenBank/DDBJ databases">
        <authorList>
            <consortium name="Pathogen Informatics"/>
        </authorList>
    </citation>
    <scope>NUCLEOTIDE SEQUENCE [LARGE SCALE GENOMIC DNA]</scope>
    <source>
        <strain evidence="1">PmlGA01</strain>
    </source>
</reference>
<dbReference type="AlphaFoldDB" id="A0A1C3KBQ1"/>
<dbReference type="EMBL" id="LT594495">
    <property type="protein sequence ID" value="SBT70951.1"/>
    <property type="molecule type" value="Genomic_DNA"/>
</dbReference>
<dbReference type="VEuPathDB" id="PlasmoDB:PmUG01_07029300"/>
<protein>
    <submittedName>
        <fullName evidence="1">Uncharacterized protein</fullName>
    </submittedName>
</protein>